<evidence type="ECO:0000313" key="4">
    <source>
        <dbReference type="Proteomes" id="UP000192478"/>
    </source>
</evidence>
<reference evidence="2 4" key="2">
    <citation type="submission" date="2017-03" db="EMBL/GenBank/DDBJ databases">
        <title>Complete sequence of Clostridium formicaceticum DSM 92.</title>
        <authorList>
            <person name="Poehlein A."/>
            <person name="Karl M."/>
            <person name="Bengelsdorf F.R."/>
            <person name="Duerre P."/>
            <person name="Daniel R."/>
        </authorList>
    </citation>
    <scope>NUCLEOTIDE SEQUENCE [LARGE SCALE GENOMIC DNA]</scope>
    <source>
        <strain evidence="2 4">DSM 92</strain>
    </source>
</reference>
<proteinExistence type="predicted"/>
<name>A0AAC9RKP7_9CLOT</name>
<organism evidence="2 4">
    <name type="scientific">Clostridium formicaceticum</name>
    <dbReference type="NCBI Taxonomy" id="1497"/>
    <lineage>
        <taxon>Bacteria</taxon>
        <taxon>Bacillati</taxon>
        <taxon>Bacillota</taxon>
        <taxon>Clostridia</taxon>
        <taxon>Eubacteriales</taxon>
        <taxon>Clostridiaceae</taxon>
        <taxon>Clostridium</taxon>
    </lineage>
</organism>
<evidence type="ECO:0000313" key="1">
    <source>
        <dbReference type="EMBL" id="AOY76684.1"/>
    </source>
</evidence>
<accession>A0AAC9RKP7</accession>
<sequence length="137" mass="15642">MAKGNKYWTGSKGRIWINDVSYAECYKAEMKRTNNYEEIPDPEGNGMVQIPNGYSIAGSVTIRKTGNEQILKELKTDKNGDLEISVIIKEENALTGQMERVKYIDVTVDEFPLSQYESRTVTEIELPLKARDYKVLQ</sequence>
<evidence type="ECO:0000313" key="2">
    <source>
        <dbReference type="EMBL" id="ARE87115.1"/>
    </source>
</evidence>
<dbReference type="InterPro" id="IPR018989">
    <property type="entry name" value="DUF2001"/>
</dbReference>
<protein>
    <recommendedName>
        <fullName evidence="5">Phage tail protein</fullName>
    </recommendedName>
</protein>
<dbReference type="KEGG" id="cfm:BJL90_12895"/>
<dbReference type="Gene3D" id="2.30.110.40">
    <property type="entry name" value="Phage tail tube protein"/>
    <property type="match status" value="1"/>
</dbReference>
<evidence type="ECO:0000313" key="3">
    <source>
        <dbReference type="Proteomes" id="UP000177894"/>
    </source>
</evidence>
<dbReference type="Proteomes" id="UP000192478">
    <property type="component" value="Chromosome"/>
</dbReference>
<dbReference type="AlphaFoldDB" id="A0AAC9RKP7"/>
<dbReference type="Proteomes" id="UP000177894">
    <property type="component" value="Chromosome"/>
</dbReference>
<dbReference type="EMBL" id="CP017603">
    <property type="protein sequence ID" value="AOY76684.1"/>
    <property type="molecule type" value="Genomic_DNA"/>
</dbReference>
<dbReference type="InterPro" id="IPR038628">
    <property type="entry name" value="XkdM-like_sf"/>
</dbReference>
<dbReference type="EMBL" id="CP020559">
    <property type="protein sequence ID" value="ARE87115.1"/>
    <property type="molecule type" value="Genomic_DNA"/>
</dbReference>
<dbReference type="SUPFAM" id="SSF69279">
    <property type="entry name" value="Phage tail proteins"/>
    <property type="match status" value="1"/>
</dbReference>
<dbReference type="Pfam" id="PF09393">
    <property type="entry name" value="DUF2001"/>
    <property type="match status" value="1"/>
</dbReference>
<reference evidence="1 3" key="1">
    <citation type="submission" date="2016-10" db="EMBL/GenBank/DDBJ databases">
        <title>Complete Genome Sequence of Acetogen Clostridium formicoaceticum ATCC 27076.</title>
        <authorList>
            <person name="Bao T."/>
            <person name="Cheng C."/>
            <person name="Zhao J."/>
            <person name="Yang S.-T."/>
            <person name="Wang J."/>
            <person name="Wang M."/>
        </authorList>
    </citation>
    <scope>NUCLEOTIDE SEQUENCE [LARGE SCALE GENOMIC DNA]</scope>
    <source>
        <strain evidence="1 3">ATCC 27076</strain>
    </source>
</reference>
<evidence type="ECO:0008006" key="5">
    <source>
        <dbReference type="Google" id="ProtNLM"/>
    </source>
</evidence>
<keyword evidence="3" id="KW-1185">Reference proteome</keyword>
<dbReference type="RefSeq" id="WP_070968683.1">
    <property type="nucleotide sequence ID" value="NZ_CP017603.1"/>
</dbReference>
<gene>
    <name evidence="1" type="ORF">BJL90_12895</name>
    <name evidence="2" type="ORF">CLFO_15010</name>
</gene>